<dbReference type="InterPro" id="IPR026838">
    <property type="entry name" value="YheC/D"/>
</dbReference>
<evidence type="ECO:0000313" key="1">
    <source>
        <dbReference type="EMBL" id="UJF35821.1"/>
    </source>
</evidence>
<proteinExistence type="predicted"/>
<sequence>MHQKVGRQSYYIQQTIPLATYKGRPFDLRVSVQRDDSGDWQVTGIVGKVAASGSHVTNVAKGGRVRTCEVLFKENGFDVERTVSAVERASLEIVRYISRRVPHLADVGLDMGVDQSGMVKFIEMNGRDQRYSFRKGGLSETFLSNL</sequence>
<organism evidence="1 2">
    <name type="scientific">Paenibacillus hexagrammi</name>
    <dbReference type="NCBI Taxonomy" id="2908839"/>
    <lineage>
        <taxon>Bacteria</taxon>
        <taxon>Bacillati</taxon>
        <taxon>Bacillota</taxon>
        <taxon>Bacilli</taxon>
        <taxon>Bacillales</taxon>
        <taxon>Paenibacillaceae</taxon>
        <taxon>Paenibacillus</taxon>
    </lineage>
</organism>
<dbReference type="Pfam" id="PF14398">
    <property type="entry name" value="ATPgrasp_YheCD"/>
    <property type="match status" value="1"/>
</dbReference>
<name>A0ABY3SS36_9BACL</name>
<dbReference type="Proteomes" id="UP001649230">
    <property type="component" value="Chromosome"/>
</dbReference>
<accession>A0ABY3SS36</accession>
<reference evidence="1 2" key="1">
    <citation type="journal article" date="2024" name="Int. J. Syst. Evol. Microbiol.">
        <title>Paenibacillus hexagrammi sp. nov., a novel bacterium isolated from the gut content of Hexagrammos agrammus.</title>
        <authorList>
            <person name="Jung H.K."/>
            <person name="Kim D.G."/>
            <person name="Zin H."/>
            <person name="Park J."/>
            <person name="Jung H."/>
            <person name="Kim Y.O."/>
            <person name="Kong H.J."/>
            <person name="Kim J.W."/>
            <person name="Kim Y.S."/>
        </authorList>
    </citation>
    <scope>NUCLEOTIDE SEQUENCE [LARGE SCALE GENOMIC DNA]</scope>
    <source>
        <strain evidence="1 2">YPD9-1</strain>
    </source>
</reference>
<protein>
    <submittedName>
        <fullName evidence="1">YheC/YheD family protein</fullName>
    </submittedName>
</protein>
<keyword evidence="2" id="KW-1185">Reference proteome</keyword>
<gene>
    <name evidence="1" type="ORF">L0M14_12490</name>
</gene>
<dbReference type="EMBL" id="CP090978">
    <property type="protein sequence ID" value="UJF35821.1"/>
    <property type="molecule type" value="Genomic_DNA"/>
</dbReference>
<evidence type="ECO:0000313" key="2">
    <source>
        <dbReference type="Proteomes" id="UP001649230"/>
    </source>
</evidence>
<dbReference type="SUPFAM" id="SSF56059">
    <property type="entry name" value="Glutathione synthetase ATP-binding domain-like"/>
    <property type="match status" value="1"/>
</dbReference>
<dbReference type="Gene3D" id="3.30.470.20">
    <property type="entry name" value="ATP-grasp fold, B domain"/>
    <property type="match status" value="1"/>
</dbReference>